<sequence>MTENILTSISLVEKHFDEVRRLRDSMQNFEMQLKCVEKVPSYSAMAQCSSQWRSKLMAKLHGECNEICEQYAQCRARVDAATAILSEYLVMLRAGQRPTPSYTHIADLSTVLEYLRNQAVRQYDDRIQYPISRFRYETEPTDEVRQAIQRIQVDLSLATTAV</sequence>
<accession>A0A915CE93</accession>
<dbReference type="AlphaFoldDB" id="A0A915CE93"/>
<evidence type="ECO:0000313" key="3">
    <source>
        <dbReference type="WBParaSite" id="PgR140_g006_t01"/>
    </source>
</evidence>
<keyword evidence="1" id="KW-0175">Coiled coil</keyword>
<reference evidence="3" key="1">
    <citation type="submission" date="2022-11" db="UniProtKB">
        <authorList>
            <consortium name="WormBaseParasite"/>
        </authorList>
    </citation>
    <scope>IDENTIFICATION</scope>
</reference>
<name>A0A915CE93_PARUN</name>
<feature type="coiled-coil region" evidence="1">
    <location>
        <begin position="12"/>
        <end position="39"/>
    </location>
</feature>
<protein>
    <submittedName>
        <fullName evidence="3">Uncharacterized protein</fullName>
    </submittedName>
</protein>
<keyword evidence="2" id="KW-1185">Reference proteome</keyword>
<proteinExistence type="predicted"/>
<dbReference type="Proteomes" id="UP000887569">
    <property type="component" value="Unplaced"/>
</dbReference>
<dbReference type="WBParaSite" id="PgR140_g006_t01">
    <property type="protein sequence ID" value="PgR140_g006_t01"/>
    <property type="gene ID" value="PgR140_g006"/>
</dbReference>
<evidence type="ECO:0000313" key="2">
    <source>
        <dbReference type="Proteomes" id="UP000887569"/>
    </source>
</evidence>
<organism evidence="2 3">
    <name type="scientific">Parascaris univalens</name>
    <name type="common">Nematode worm</name>
    <dbReference type="NCBI Taxonomy" id="6257"/>
    <lineage>
        <taxon>Eukaryota</taxon>
        <taxon>Metazoa</taxon>
        <taxon>Ecdysozoa</taxon>
        <taxon>Nematoda</taxon>
        <taxon>Chromadorea</taxon>
        <taxon>Rhabditida</taxon>
        <taxon>Spirurina</taxon>
        <taxon>Ascaridomorpha</taxon>
        <taxon>Ascaridoidea</taxon>
        <taxon>Ascarididae</taxon>
        <taxon>Parascaris</taxon>
    </lineage>
</organism>
<evidence type="ECO:0000256" key="1">
    <source>
        <dbReference type="SAM" id="Coils"/>
    </source>
</evidence>